<dbReference type="Proteomes" id="UP000004507">
    <property type="component" value="Unassembled WGS sequence"/>
</dbReference>
<dbReference type="AlphaFoldDB" id="A3V5T5"/>
<gene>
    <name evidence="1" type="ORF">SKA53_04208</name>
</gene>
<accession>A3V5T5</accession>
<dbReference type="EMBL" id="AAMS01000005">
    <property type="protein sequence ID" value="EAQ06259.1"/>
    <property type="molecule type" value="Genomic_DNA"/>
</dbReference>
<protein>
    <submittedName>
        <fullName evidence="1">Uncharacterized protein</fullName>
    </submittedName>
</protein>
<dbReference type="HOGENOM" id="CLU_1325048_0_0_5"/>
<proteinExistence type="predicted"/>
<sequence>MTSASEQRNSVSDIVNISLAMVDDNQLKETLSKIAAATGEFIYYVPNTLPDALKTDEIFSFEDHANPKSDNRTYIEKIRLMISPTLNGVILISEETLLDLIHLRGIYAGLSKKVSDQQMNSLVDACHEQFPSWQIKVFSHRDFRVSPCFLIGNSFLVQEFFKYNIQIESVPTILGVQASLNTIHRLATDFLHWVEQNTLPQTDIQKV</sequence>
<name>A3V5T5_9RHOB</name>
<comment type="caution">
    <text evidence="1">The sequence shown here is derived from an EMBL/GenBank/DDBJ whole genome shotgun (WGS) entry which is preliminary data.</text>
</comment>
<evidence type="ECO:0000313" key="2">
    <source>
        <dbReference type="Proteomes" id="UP000004507"/>
    </source>
</evidence>
<evidence type="ECO:0000313" key="1">
    <source>
        <dbReference type="EMBL" id="EAQ06259.1"/>
    </source>
</evidence>
<organism evidence="1 2">
    <name type="scientific">Yoonia vestfoldensis SKA53</name>
    <dbReference type="NCBI Taxonomy" id="314232"/>
    <lineage>
        <taxon>Bacteria</taxon>
        <taxon>Pseudomonadati</taxon>
        <taxon>Pseudomonadota</taxon>
        <taxon>Alphaproteobacteria</taxon>
        <taxon>Rhodobacterales</taxon>
        <taxon>Paracoccaceae</taxon>
        <taxon>Yoonia</taxon>
    </lineage>
</organism>
<reference evidence="1 2" key="1">
    <citation type="submission" date="2006-01" db="EMBL/GenBank/DDBJ databases">
        <authorList>
            <person name="Hagstrom A."/>
            <person name="Ferriera S."/>
            <person name="Johnson J."/>
            <person name="Kravitz S."/>
            <person name="Halpern A."/>
            <person name="Remington K."/>
            <person name="Beeson K."/>
            <person name="Tran B."/>
            <person name="Rogers Y.-H."/>
            <person name="Friedman R."/>
            <person name="Venter J.C."/>
        </authorList>
    </citation>
    <scope>NUCLEOTIDE SEQUENCE [LARGE SCALE GENOMIC DNA]</scope>
    <source>
        <strain evidence="1 2">SKA53</strain>
    </source>
</reference>
<keyword evidence="2" id="KW-1185">Reference proteome</keyword>